<protein>
    <submittedName>
        <fullName evidence="9">Variant SH3 domain</fullName>
    </submittedName>
</protein>
<feature type="compositionally biased region" description="Low complexity" evidence="6">
    <location>
        <begin position="124"/>
        <end position="136"/>
    </location>
</feature>
<feature type="compositionally biased region" description="Low complexity" evidence="6">
    <location>
        <begin position="629"/>
        <end position="639"/>
    </location>
</feature>
<feature type="compositionally biased region" description="Basic and acidic residues" evidence="6">
    <location>
        <begin position="94"/>
        <end position="103"/>
    </location>
</feature>
<feature type="compositionally biased region" description="Polar residues" evidence="6">
    <location>
        <begin position="1323"/>
        <end position="1332"/>
    </location>
</feature>
<feature type="region of interest" description="Disordered" evidence="6">
    <location>
        <begin position="263"/>
        <end position="283"/>
    </location>
</feature>
<feature type="compositionally biased region" description="Polar residues" evidence="6">
    <location>
        <begin position="666"/>
        <end position="692"/>
    </location>
</feature>
<dbReference type="SMART" id="SM00459">
    <property type="entry name" value="Sorb"/>
    <property type="match status" value="1"/>
</dbReference>
<dbReference type="InterPro" id="IPR003127">
    <property type="entry name" value="SoHo_dom"/>
</dbReference>
<evidence type="ECO:0000256" key="6">
    <source>
        <dbReference type="SAM" id="MobiDB-lite"/>
    </source>
</evidence>
<feature type="region of interest" description="Disordered" evidence="6">
    <location>
        <begin position="494"/>
        <end position="564"/>
    </location>
</feature>
<dbReference type="PANTHER" id="PTHR14167">
    <property type="entry name" value="SH3 DOMAIN-CONTAINING"/>
    <property type="match status" value="1"/>
</dbReference>
<accession>A0ABN7A5X1</accession>
<comment type="subcellular location">
    <subcellularLocation>
        <location evidence="1">Cell junction</location>
    </subcellularLocation>
</comment>
<feature type="domain" description="SoHo" evidence="8">
    <location>
        <begin position="205"/>
        <end position="268"/>
    </location>
</feature>
<feature type="compositionally biased region" description="Basic residues" evidence="6">
    <location>
        <begin position="1665"/>
        <end position="1679"/>
    </location>
</feature>
<evidence type="ECO:0000313" key="10">
    <source>
        <dbReference type="Proteomes" id="UP001307889"/>
    </source>
</evidence>
<dbReference type="PANTHER" id="PTHR14167:SF116">
    <property type="entry name" value="CAP, ISOFORM AC"/>
    <property type="match status" value="1"/>
</dbReference>
<name>A0ABN7A5X1_9HEMI</name>
<feature type="coiled-coil region" evidence="5">
    <location>
        <begin position="1181"/>
        <end position="1223"/>
    </location>
</feature>
<dbReference type="Gene3D" id="2.30.30.40">
    <property type="entry name" value="SH3 Domains"/>
    <property type="match status" value="3"/>
</dbReference>
<evidence type="ECO:0000256" key="5">
    <source>
        <dbReference type="SAM" id="Coils"/>
    </source>
</evidence>
<dbReference type="EMBL" id="AP028909">
    <property type="protein sequence ID" value="BES87534.1"/>
    <property type="molecule type" value="Genomic_DNA"/>
</dbReference>
<dbReference type="InterPro" id="IPR036028">
    <property type="entry name" value="SH3-like_dom_sf"/>
</dbReference>
<evidence type="ECO:0000313" key="9">
    <source>
        <dbReference type="EMBL" id="BES87534.1"/>
    </source>
</evidence>
<feature type="region of interest" description="Disordered" evidence="6">
    <location>
        <begin position="1"/>
        <end position="145"/>
    </location>
</feature>
<proteinExistence type="predicted"/>
<evidence type="ECO:0000259" key="8">
    <source>
        <dbReference type="PROSITE" id="PS50831"/>
    </source>
</evidence>
<feature type="compositionally biased region" description="Basic and acidic residues" evidence="6">
    <location>
        <begin position="953"/>
        <end position="962"/>
    </location>
</feature>
<keyword evidence="5" id="KW-0175">Coiled coil</keyword>
<feature type="region of interest" description="Disordered" evidence="6">
    <location>
        <begin position="578"/>
        <end position="597"/>
    </location>
</feature>
<feature type="compositionally biased region" description="Basic and acidic residues" evidence="6">
    <location>
        <begin position="694"/>
        <end position="751"/>
    </location>
</feature>
<keyword evidence="10" id="KW-1185">Reference proteome</keyword>
<feature type="compositionally biased region" description="Polar residues" evidence="6">
    <location>
        <begin position="107"/>
        <end position="118"/>
    </location>
</feature>
<dbReference type="SUPFAM" id="SSF50044">
    <property type="entry name" value="SH3-domain"/>
    <property type="match status" value="3"/>
</dbReference>
<dbReference type="Pfam" id="PF14604">
    <property type="entry name" value="SH3_9"/>
    <property type="match status" value="2"/>
</dbReference>
<reference evidence="9 10" key="1">
    <citation type="submission" date="2023-09" db="EMBL/GenBank/DDBJ databases">
        <title>Nesidiocoris tenuis whole genome shotgun sequence.</title>
        <authorList>
            <person name="Shibata T."/>
            <person name="Shimoda M."/>
            <person name="Kobayashi T."/>
            <person name="Uehara T."/>
        </authorList>
    </citation>
    <scope>NUCLEOTIDE SEQUENCE [LARGE SCALE GENOMIC DNA]</scope>
    <source>
        <strain evidence="9 10">Japan</strain>
    </source>
</reference>
<evidence type="ECO:0000256" key="2">
    <source>
        <dbReference type="ARBA" id="ARBA00022443"/>
    </source>
</evidence>
<feature type="region of interest" description="Disordered" evidence="6">
    <location>
        <begin position="623"/>
        <end position="765"/>
    </location>
</feature>
<feature type="region of interest" description="Disordered" evidence="6">
    <location>
        <begin position="892"/>
        <end position="927"/>
    </location>
</feature>
<dbReference type="InterPro" id="IPR050384">
    <property type="entry name" value="Endophilin_SH3RF"/>
</dbReference>
<evidence type="ECO:0000259" key="7">
    <source>
        <dbReference type="PROSITE" id="PS50002"/>
    </source>
</evidence>
<dbReference type="Proteomes" id="UP001307889">
    <property type="component" value="Chromosome 1"/>
</dbReference>
<feature type="domain" description="SH3" evidence="7">
    <location>
        <begin position="1902"/>
        <end position="1961"/>
    </location>
</feature>
<feature type="compositionally biased region" description="Polar residues" evidence="6">
    <location>
        <begin position="1595"/>
        <end position="1614"/>
    </location>
</feature>
<dbReference type="InterPro" id="IPR001452">
    <property type="entry name" value="SH3_domain"/>
</dbReference>
<dbReference type="PROSITE" id="PS50002">
    <property type="entry name" value="SH3"/>
    <property type="match status" value="3"/>
</dbReference>
<dbReference type="Pfam" id="PF00018">
    <property type="entry name" value="SH3_1"/>
    <property type="match status" value="1"/>
</dbReference>
<evidence type="ECO:0000256" key="1">
    <source>
        <dbReference type="ARBA" id="ARBA00004282"/>
    </source>
</evidence>
<keyword evidence="3" id="KW-0965">Cell junction</keyword>
<feature type="region of interest" description="Disordered" evidence="6">
    <location>
        <begin position="1320"/>
        <end position="1344"/>
    </location>
</feature>
<dbReference type="CDD" id="cd11780">
    <property type="entry name" value="SH3_Sorbs_3"/>
    <property type="match status" value="1"/>
</dbReference>
<feature type="compositionally biased region" description="Basic and acidic residues" evidence="6">
    <location>
        <begin position="1823"/>
        <end position="1833"/>
    </location>
</feature>
<organism evidence="9 10">
    <name type="scientific">Nesidiocoris tenuis</name>
    <dbReference type="NCBI Taxonomy" id="355587"/>
    <lineage>
        <taxon>Eukaryota</taxon>
        <taxon>Metazoa</taxon>
        <taxon>Ecdysozoa</taxon>
        <taxon>Arthropoda</taxon>
        <taxon>Hexapoda</taxon>
        <taxon>Insecta</taxon>
        <taxon>Pterygota</taxon>
        <taxon>Neoptera</taxon>
        <taxon>Paraneoptera</taxon>
        <taxon>Hemiptera</taxon>
        <taxon>Heteroptera</taxon>
        <taxon>Panheteroptera</taxon>
        <taxon>Cimicomorpha</taxon>
        <taxon>Miridae</taxon>
        <taxon>Dicyphina</taxon>
        <taxon>Nesidiocoris</taxon>
    </lineage>
</organism>
<dbReference type="CDD" id="cd11781">
    <property type="entry name" value="SH3_Sorbs_1"/>
    <property type="match status" value="1"/>
</dbReference>
<dbReference type="CDD" id="cd11782">
    <property type="entry name" value="SH3_Sorbs_2"/>
    <property type="match status" value="1"/>
</dbReference>
<feature type="compositionally biased region" description="Polar residues" evidence="6">
    <location>
        <begin position="508"/>
        <end position="541"/>
    </location>
</feature>
<feature type="region of interest" description="Disordered" evidence="6">
    <location>
        <begin position="1797"/>
        <end position="1833"/>
    </location>
</feature>
<feature type="domain" description="SH3" evidence="7">
    <location>
        <begin position="2034"/>
        <end position="2094"/>
    </location>
</feature>
<evidence type="ECO:0000256" key="4">
    <source>
        <dbReference type="PROSITE-ProRule" id="PRU00192"/>
    </source>
</evidence>
<feature type="domain" description="SH3" evidence="7">
    <location>
        <begin position="1833"/>
        <end position="1892"/>
    </location>
</feature>
<dbReference type="SMART" id="SM00326">
    <property type="entry name" value="SH3"/>
    <property type="match status" value="3"/>
</dbReference>
<gene>
    <name evidence="9" type="ORF">NTJ_00339</name>
</gene>
<feature type="region of interest" description="Disordered" evidence="6">
    <location>
        <begin position="941"/>
        <end position="962"/>
    </location>
</feature>
<feature type="region of interest" description="Disordered" evidence="6">
    <location>
        <begin position="1404"/>
        <end position="1439"/>
    </location>
</feature>
<feature type="region of interest" description="Disordered" evidence="6">
    <location>
        <begin position="1665"/>
        <end position="1685"/>
    </location>
</feature>
<dbReference type="PROSITE" id="PS50831">
    <property type="entry name" value="SOHO"/>
    <property type="match status" value="1"/>
</dbReference>
<feature type="compositionally biased region" description="Basic and acidic residues" evidence="6">
    <location>
        <begin position="578"/>
        <end position="588"/>
    </location>
</feature>
<feature type="region of interest" description="Disordered" evidence="6">
    <location>
        <begin position="1595"/>
        <end position="1616"/>
    </location>
</feature>
<keyword evidence="2 4" id="KW-0728">SH3 domain</keyword>
<sequence>MPLVESPTFGPKFKANTLKAGVWSPVNTSDADKKGLSSPSTEEPEGPKREENSEPTPAIWTPRSAGPSPTLGRKFRPVNFQSPTPPRKTSPAQKPKEEPELPKELPAQTTTSSFSSSEIPCRLTSSTSENSTLTSTQLRLPSSQNPTITLLQKAREGQIPKGAQYLDGHHPNDQNSTVIAPGEIVYSVKKQYSKADDEGVKKIVELTPKKFSGIGPTTQDGVPIGLRSEVNENNHQRWYKRMYDSLHKTADHDKDFVTVRYKTRRKDQHPHSSYSGGYASEPERLGYESDASLSKYATLDRRKIRNKENDFTASTLPRNKYAPSAKHAVNVYKNQPGRIEDYEPGNSSIADIEKKQWWDEVLDIFDGELNNSSKDPYATPSRQSFTTYALRDTGYDSDSTLVFKRRENMSDNLSPAEQKMAYKVIQRGGEVPLHGLRKAIPDRPKEDSEIEYFPLSPTLTRIRVHKKPAKPKEQVFYPVTPEQPVFGAYKRTARSAVIPSPPRRHSSKNSSTLRFYTKISTSKSPDSGSGLSDKTAGSTVSKEAAKTKSPTKRADPSKYAVIRKKEVLRKSPDLKAPAEVKKALKDSTKSSGTVVKSSTTLYSSSLSKAPNEDKSVKVTVAISAKGKDLLTSSSSASSKSDLRKASPHLSPPAKKTSLVSKKLAGSSPTTSPGKIASRPSSRASTVSTNTAPEPSKKFKKENGDSKKKKDRKPEIILRNMDKLKDEDKKKAKKKLETSKKKNVLKKKDKENVPLNPDEISTDEGRLSEIPSKSDGFFQQLLLKDRNTCVPMNIPANAQVQRSPSVSERAKMFDQGCHHALHKSEPSLRNLNVYLCQRKPVSESRFRSLDRGESLSPFYGTLEFFDKLDKFDKHNNVWDPALSYRERALTPTYESIKGRSSSEPPCTSPSPTPDAVDIGSPSVSRSPSCRRIRRSANKTIESVGGVKKKVRSKSLNEADRHSQIDSCSSLSASHAADHADYQSYVLELLHSQPKSERFKELHNFYSSLERMAELEKTTSNTDLRPRLKGEEVIDFDRWKQLRNKERAEIEWSSLYHKLMEDQKHKDLLFNPKETIRWQGDRGLRNKEKSVEDLRQKFQNLANNFDSDSKRDSLSTDVYKPLWRGNSVVNLAQSLTSVVGSKRGRPICETTDAKEELLPKALPPKPNKEIGSRLWSSLSMEQVNALKCQLSEIYNTVSNLKHERIQKIKQNIEDYEMNIAEFGGKGSSLHVRSNSLVGPDQIYSPALKRRYTKKKETLKADSIGSIPSWKSPKPLTEPEKKKLSMSLCAEVKERIKKKKHSSLVIPRETLGAVAAIKGSKKLKSPCQSDSSPRTCYSLMSDDSNDKRSDKRDFLLVLTPMGQQRNEVKKNMDDWGGKEYVKLAMATTSSSSSSASTVIHLGSKDDFKSSDARINEPSQSVGDLKAVSPKPRPVSTSPNRTLYSSQSYTDLKELYGEKQATSYATQPLKQCQKSFYDSVDSLTKFTSPDPSKYYRAYLNVVKAGDVRKLREKFESYDDIYNLRKESPVQKRFQSDPDLTRDFLSRKGGDLGKIIVKAQELGDVQCLRKKYEARKPVSPVPLKIEDRYMPHINVISKTAELQQRSLSPQPKNETSRTGNVERLKRQFERRHGATSILGQMYTSTPEIAELRDIAPYLECDWVAHKNVRSPKPTRKTAAARKRPASTSPVRQSILKNADIFANQQFNPEIHRPLYRYQPEPDRSWQPRTWNIRPTVTFKDSPHRYVESEVNIHYKSPIRSEAKVAWPEDELAEKQAEIMRRIYQEQRRTKYLNELHDMYSRRHTDNLLPSQKSPIPLNRYDDFPLEQHPPRPRDRTPEPKLVARAMYNFVGQTPRELSFRRGDIIYVRRQIDKHWYEGEHNAMIGLFPFNYVEIIPHDGIRTLPRKANEGQARAKFNFQAQTHLELSLVKGELVLLTRRVDENWFEGRIGNRKGIFPVSYVEVLVEPGERILSPSEPISTKPIVAPASHCVMLNGAKDIGQQHYQPPRPALYSCSSLPPHSKMGDIGMVSQSLHIDTQSDPVPYRVLYNYKPQNDDELELKEGDVVYVMEKCDDGWYVGSLHRNGQFGTFPGNYVDRII</sequence>
<evidence type="ECO:0000256" key="3">
    <source>
        <dbReference type="ARBA" id="ARBA00022949"/>
    </source>
</evidence>